<accession>A0A0A8H9I1</accession>
<name>A0A0A8H9I1_9BACT</name>
<dbReference type="AlphaFoldDB" id="A0A0A8H9I1"/>
<organism evidence="2 3">
    <name type="scientific">Campylobacter subantarcticus LMG 24374</name>
    <dbReference type="NCBI Taxonomy" id="1388751"/>
    <lineage>
        <taxon>Bacteria</taxon>
        <taxon>Pseudomonadati</taxon>
        <taxon>Campylobacterota</taxon>
        <taxon>Epsilonproteobacteria</taxon>
        <taxon>Campylobacterales</taxon>
        <taxon>Campylobacteraceae</taxon>
        <taxon>Campylobacter</taxon>
    </lineage>
</organism>
<feature type="domain" description="Putative beta-lactamase-inhibitor-like PepSY-like" evidence="1">
    <location>
        <begin position="51"/>
        <end position="130"/>
    </location>
</feature>
<reference evidence="2 3" key="1">
    <citation type="journal article" date="2014" name="Genome Biol. Evol.">
        <title>Comparative Genomics of the Campylobacter lari Group.</title>
        <authorList>
            <person name="Miller W.G."/>
            <person name="Yee E."/>
            <person name="Chapman M.H."/>
            <person name="Smith T.P."/>
            <person name="Bono J.L."/>
            <person name="Huynh S."/>
            <person name="Parker C.T."/>
            <person name="Vandamme P."/>
            <person name="Luong K."/>
            <person name="Korlach J."/>
        </authorList>
    </citation>
    <scope>NUCLEOTIDE SEQUENCE [LARGE SCALE GENOMIC DNA]</scope>
    <source>
        <strain evidence="2 3">LMG 24374</strain>
    </source>
</reference>
<protein>
    <submittedName>
        <fullName evidence="2">Hypothetical periplasmic protein (DUF2874 domains)</fullName>
    </submittedName>
</protein>
<gene>
    <name evidence="2" type="ORF">CSUB8521_0779</name>
</gene>
<dbReference type="HOGENOM" id="CLU_111475_1_0_7"/>
<dbReference type="InterPro" id="IPR021533">
    <property type="entry name" value="PepSY-like"/>
</dbReference>
<proteinExistence type="predicted"/>
<evidence type="ECO:0000259" key="1">
    <source>
        <dbReference type="Pfam" id="PF11396"/>
    </source>
</evidence>
<sequence>MKKLALAFFISLNTLNAGIVIAPDSLPVNIKKFIKDYFNADIGLVEQDGHSYEIYLSDGSEIEFSLNGEFKEAENFRSLNYAILPLAIQNTIKNIYPNTAIIEIERKISYYKIKLNNQMKLYIDHNGTILRQKFDD</sequence>
<evidence type="ECO:0000313" key="2">
    <source>
        <dbReference type="EMBL" id="AJC90627.1"/>
    </source>
</evidence>
<dbReference type="Pfam" id="PF11396">
    <property type="entry name" value="PepSY_like"/>
    <property type="match status" value="1"/>
</dbReference>
<dbReference type="OrthoDB" id="5355658at2"/>
<dbReference type="EMBL" id="CP007772">
    <property type="protein sequence ID" value="AJC90627.1"/>
    <property type="molecule type" value="Genomic_DNA"/>
</dbReference>
<dbReference type="Proteomes" id="UP000031135">
    <property type="component" value="Chromosome"/>
</dbReference>
<dbReference type="Gene3D" id="3.40.1420.30">
    <property type="match status" value="1"/>
</dbReference>
<dbReference type="RefSeq" id="WP_039663590.1">
    <property type="nucleotide sequence ID" value="NZ_CP007772.1"/>
</dbReference>
<dbReference type="KEGG" id="csm:CSUB8521_0779"/>
<evidence type="ECO:0000313" key="3">
    <source>
        <dbReference type="Proteomes" id="UP000031135"/>
    </source>
</evidence>
<dbReference type="SUPFAM" id="SSF160574">
    <property type="entry name" value="BT0923-like"/>
    <property type="match status" value="1"/>
</dbReference>